<dbReference type="InterPro" id="IPR036390">
    <property type="entry name" value="WH_DNA-bd_sf"/>
</dbReference>
<reference evidence="2" key="1">
    <citation type="journal article" date="2020" name="mSystems">
        <title>Genome- and Community-Level Interaction Insights into Carbon Utilization and Element Cycling Functions of Hydrothermarchaeota in Hydrothermal Sediment.</title>
        <authorList>
            <person name="Zhou Z."/>
            <person name="Liu Y."/>
            <person name="Xu W."/>
            <person name="Pan J."/>
            <person name="Luo Z.H."/>
            <person name="Li M."/>
        </authorList>
    </citation>
    <scope>NUCLEOTIDE SEQUENCE [LARGE SCALE GENOMIC DNA]</scope>
    <source>
        <strain evidence="3">SpSt-62</strain>
        <strain evidence="2">SpSt-97</strain>
    </source>
</reference>
<dbReference type="InterPro" id="IPR057527">
    <property type="entry name" value="HVO_A0261-like_N"/>
</dbReference>
<dbReference type="CDD" id="cd00090">
    <property type="entry name" value="HTH_ARSR"/>
    <property type="match status" value="1"/>
</dbReference>
<dbReference type="EMBL" id="DTPI01000008">
    <property type="protein sequence ID" value="HGE65826.1"/>
    <property type="molecule type" value="Genomic_DNA"/>
</dbReference>
<dbReference type="InterPro" id="IPR011991">
    <property type="entry name" value="ArsR-like_HTH"/>
</dbReference>
<accession>A0A7C3YMZ0</accession>
<dbReference type="AlphaFoldDB" id="A0A7C3YMZ0"/>
<dbReference type="Pfam" id="PF25213">
    <property type="entry name" value="HVO_A0261_N"/>
    <property type="match status" value="1"/>
</dbReference>
<dbReference type="InterPro" id="IPR036388">
    <property type="entry name" value="WH-like_DNA-bd_sf"/>
</dbReference>
<dbReference type="EMBL" id="DTAK01000007">
    <property type="protein sequence ID" value="HGU58809.1"/>
    <property type="molecule type" value="Genomic_DNA"/>
</dbReference>
<evidence type="ECO:0000313" key="2">
    <source>
        <dbReference type="EMBL" id="HGE65826.1"/>
    </source>
</evidence>
<proteinExistence type="predicted"/>
<dbReference type="SUPFAM" id="SSF46785">
    <property type="entry name" value="Winged helix' DNA-binding domain"/>
    <property type="match status" value="1"/>
</dbReference>
<dbReference type="Gene3D" id="1.10.10.10">
    <property type="entry name" value="Winged helix-like DNA-binding domain superfamily/Winged helix DNA-binding domain"/>
    <property type="match status" value="1"/>
</dbReference>
<protein>
    <submittedName>
        <fullName evidence="2">ArsR family transcriptional regulator</fullName>
    </submittedName>
</protein>
<evidence type="ECO:0000259" key="1">
    <source>
        <dbReference type="Pfam" id="PF25213"/>
    </source>
</evidence>
<gene>
    <name evidence="3" type="ORF">ENT89_01080</name>
    <name evidence="2" type="ORF">ENX77_01655</name>
</gene>
<name>A0A7C3YMZ0_9EURY</name>
<organism evidence="2">
    <name type="scientific">Geoglobus ahangari</name>
    <dbReference type="NCBI Taxonomy" id="113653"/>
    <lineage>
        <taxon>Archaea</taxon>
        <taxon>Methanobacteriati</taxon>
        <taxon>Methanobacteriota</taxon>
        <taxon>Archaeoglobi</taxon>
        <taxon>Archaeoglobales</taxon>
        <taxon>Archaeoglobaceae</taxon>
        <taxon>Geoglobus</taxon>
    </lineage>
</organism>
<comment type="caution">
    <text evidence="2">The sequence shown here is derived from an EMBL/GenBank/DDBJ whole genome shotgun (WGS) entry which is preliminary data.</text>
</comment>
<feature type="domain" description="HVO-A0261-like N-terminal" evidence="1">
    <location>
        <begin position="10"/>
        <end position="76"/>
    </location>
</feature>
<sequence>MGFLTELGKSKKLRIIEKLRECSMSLKELADWNGLSVPTVSRNIRWLCDQGIVCRHENKYQLTGFGVAIEKLLRALMDIKEFKEEIRELPGFIELLPPEILAGMHLLRKCKVMSVEDALNVGISHIINSKQYGLYVDKIIDYNIYKIMVLKNLEGVSEKIISTRDTIFSRTSTIRRVLMDMDLSEDELDIVAEKVQIRIYDTPIQLGVIDGKIGIIQLNDRIDRIYVSNDKDFIRWCEYLFWFLWQRSEPFDIKKMIKEIKVQKGFS</sequence>
<evidence type="ECO:0000313" key="3">
    <source>
        <dbReference type="EMBL" id="HGU58809.1"/>
    </source>
</evidence>